<evidence type="ECO:0000256" key="5">
    <source>
        <dbReference type="ARBA" id="ARBA00022485"/>
    </source>
</evidence>
<dbReference type="InterPro" id="IPR010723">
    <property type="entry name" value="HemN_C"/>
</dbReference>
<evidence type="ECO:0000256" key="2">
    <source>
        <dbReference type="ARBA" id="ARBA00004785"/>
    </source>
</evidence>
<keyword evidence="10 15" id="KW-0408">Iron</keyword>
<dbReference type="SFLD" id="SFLDG01065">
    <property type="entry name" value="anaerobic_coproporphyrinogen-I"/>
    <property type="match status" value="1"/>
</dbReference>
<dbReference type="SFLD" id="SFLDF00277">
    <property type="entry name" value="oxygen-independent_coproporphy"/>
    <property type="match status" value="1"/>
</dbReference>
<comment type="subunit">
    <text evidence="4">Monomer.</text>
</comment>
<dbReference type="CDD" id="cd01335">
    <property type="entry name" value="Radical_SAM"/>
    <property type="match status" value="1"/>
</dbReference>
<comment type="cofactor">
    <cofactor evidence="15 17">
        <name>[4Fe-4S] cluster</name>
        <dbReference type="ChEBI" id="CHEBI:49883"/>
    </cofactor>
    <text evidence="15 17">Binds 1 [4Fe-4S] cluster. The cluster is coordinated with 3 cysteines and an exchangeable S-adenosyl-L-methionine.</text>
</comment>
<evidence type="ECO:0000256" key="10">
    <source>
        <dbReference type="ARBA" id="ARBA00023004"/>
    </source>
</evidence>
<evidence type="ECO:0000256" key="11">
    <source>
        <dbReference type="ARBA" id="ARBA00023014"/>
    </source>
</evidence>
<evidence type="ECO:0000256" key="14">
    <source>
        <dbReference type="ARBA" id="ARBA00048321"/>
    </source>
</evidence>
<evidence type="ECO:0000256" key="8">
    <source>
        <dbReference type="ARBA" id="ARBA00022723"/>
    </source>
</evidence>
<evidence type="ECO:0000256" key="4">
    <source>
        <dbReference type="ARBA" id="ARBA00011245"/>
    </source>
</evidence>
<feature type="binding site" evidence="17">
    <location>
        <position position="63"/>
    </location>
    <ligand>
        <name>[4Fe-4S] cluster</name>
        <dbReference type="ChEBI" id="CHEBI:49883"/>
        <note>4Fe-4S-S-AdoMet</note>
    </ligand>
</feature>
<feature type="binding site" evidence="16">
    <location>
        <position position="188"/>
    </location>
    <ligand>
        <name>S-adenosyl-L-methionine</name>
        <dbReference type="ChEBI" id="CHEBI:59789"/>
        <label>2</label>
    </ligand>
</feature>
<dbReference type="PANTHER" id="PTHR13932:SF6">
    <property type="entry name" value="OXYGEN-INDEPENDENT COPROPORPHYRINOGEN III OXIDASE"/>
    <property type="match status" value="1"/>
</dbReference>
<dbReference type="GO" id="GO:0004109">
    <property type="term" value="F:coproporphyrinogen oxidase activity"/>
    <property type="evidence" value="ECO:0007669"/>
    <property type="project" value="InterPro"/>
</dbReference>
<proteinExistence type="inferred from homology"/>
<dbReference type="EC" id="1.3.98.3" evidence="15"/>
<dbReference type="Gene3D" id="1.10.10.920">
    <property type="match status" value="1"/>
</dbReference>
<evidence type="ECO:0000256" key="6">
    <source>
        <dbReference type="ARBA" id="ARBA00022490"/>
    </source>
</evidence>
<dbReference type="SMART" id="SM00729">
    <property type="entry name" value="Elp3"/>
    <property type="match status" value="1"/>
</dbReference>
<evidence type="ECO:0000259" key="18">
    <source>
        <dbReference type="PROSITE" id="PS51918"/>
    </source>
</evidence>
<organism evidence="19 20">
    <name type="scientific">Halopseudomonas xinjiangensis</name>
    <dbReference type="NCBI Taxonomy" id="487184"/>
    <lineage>
        <taxon>Bacteria</taxon>
        <taxon>Pseudomonadati</taxon>
        <taxon>Pseudomonadota</taxon>
        <taxon>Gammaproteobacteria</taxon>
        <taxon>Pseudomonadales</taxon>
        <taxon>Pseudomonadaceae</taxon>
        <taxon>Halopseudomonas</taxon>
    </lineage>
</organism>
<feature type="binding site" evidence="16">
    <location>
        <position position="114"/>
    </location>
    <ligand>
        <name>S-adenosyl-L-methionine</name>
        <dbReference type="ChEBI" id="CHEBI:59789"/>
        <label>1</label>
    </ligand>
</feature>
<keyword evidence="12 15" id="KW-0627">Porphyrin biosynthesis</keyword>
<sequence>MFNSPRWDADLIRRYDKAGPRYTSYPTAVQFHDGVAPMHLLHALDKSREVNRDLSLYVHVPFCANICYYCACNKVITKDRSRAQSYLDSLYREIETVSRHVGSEQTIEQLHFGGGTPTFLSHDQLRDLLSKLRRHFKLRDDDIGDYSIEIDPREADWSTIGLLRELGFNRASFGVQDLDPEVQRAVNRLQSLEQTQAVMEAARTLAYRSINIDLIYGLPKQTPEGFARTVEAIIALKPDRLSVFNYAHLPERFLPQRRINAADLPSATAKLEMFESSIRQLMQAGYRYIGMDHFALPDDSLSIAQETGALQRNFQGYTTHGHCDLVGLGVSSISQIGDLFCQNTADIKQYQGSLEAGQLATRRGLVGHADDRLRRAVISQLICHFSLRFADIEQRLGIDFRDYFGDCFPMLQQMDRDGLIRLGETGIDVLPAGRLLVRSVCMVFDAYQSVDSNQRFSRII</sequence>
<dbReference type="InterPro" id="IPR004558">
    <property type="entry name" value="Coprogen_oxidase_HemN"/>
</dbReference>
<reference evidence="20" key="1">
    <citation type="submission" date="2016-10" db="EMBL/GenBank/DDBJ databases">
        <authorList>
            <person name="Varghese N."/>
            <person name="Submissions S."/>
        </authorList>
    </citation>
    <scope>NUCLEOTIDE SEQUENCE [LARGE SCALE GENOMIC DNA]</scope>
    <source>
        <strain evidence="20">NRRL B-51270</strain>
    </source>
</reference>
<feature type="binding site" evidence="16">
    <location>
        <position position="57"/>
    </location>
    <ligand>
        <name>S-adenosyl-L-methionine</name>
        <dbReference type="ChEBI" id="CHEBI:59789"/>
        <label>1</label>
    </ligand>
</feature>
<dbReference type="Proteomes" id="UP000243207">
    <property type="component" value="Chromosome I"/>
</dbReference>
<dbReference type="Pfam" id="PF04055">
    <property type="entry name" value="Radical_SAM"/>
    <property type="match status" value="1"/>
</dbReference>
<evidence type="ECO:0000256" key="1">
    <source>
        <dbReference type="ARBA" id="ARBA00004496"/>
    </source>
</evidence>
<evidence type="ECO:0000256" key="17">
    <source>
        <dbReference type="PIRSR" id="PIRSR000167-2"/>
    </source>
</evidence>
<feature type="binding site" evidence="16">
    <location>
        <position position="176"/>
    </location>
    <ligand>
        <name>S-adenosyl-L-methionine</name>
        <dbReference type="ChEBI" id="CHEBI:59789"/>
        <label>2</label>
    </ligand>
</feature>
<feature type="binding site" evidence="16">
    <location>
        <position position="213"/>
    </location>
    <ligand>
        <name>S-adenosyl-L-methionine</name>
        <dbReference type="ChEBI" id="CHEBI:59789"/>
        <label>2</label>
    </ligand>
</feature>
<dbReference type="GO" id="GO:0046872">
    <property type="term" value="F:metal ion binding"/>
    <property type="evidence" value="ECO:0007669"/>
    <property type="project" value="UniProtKB-KW"/>
</dbReference>
<dbReference type="FunFam" id="1.10.10.920:FF:000002">
    <property type="entry name" value="Coproporphyrinogen-III oxidase"/>
    <property type="match status" value="1"/>
</dbReference>
<evidence type="ECO:0000256" key="13">
    <source>
        <dbReference type="ARBA" id="ARBA00024295"/>
    </source>
</evidence>
<feature type="binding site" evidence="16">
    <location>
        <position position="333"/>
    </location>
    <ligand>
        <name>S-adenosyl-L-methionine</name>
        <dbReference type="ChEBI" id="CHEBI:59789"/>
        <label>1</label>
    </ligand>
</feature>
<comment type="similarity">
    <text evidence="3 15">Belongs to the anaerobic coproporphyrinogen-III oxidase family.</text>
</comment>
<comment type="function">
    <text evidence="13">Involved in the heme biosynthesis. Catalyzes the anaerobic oxidative decarboxylation of propionate groups of rings A and B of coproporphyrinogen III to yield the vinyl groups in protoporphyrinogen IX.</text>
</comment>
<dbReference type="Gene3D" id="3.80.30.20">
    <property type="entry name" value="tm_1862 like domain"/>
    <property type="match status" value="1"/>
</dbReference>
<dbReference type="RefSeq" id="WP_093391772.1">
    <property type="nucleotide sequence ID" value="NZ_LT629736.1"/>
</dbReference>
<feature type="domain" description="Radical SAM core" evidence="18">
    <location>
        <begin position="48"/>
        <end position="287"/>
    </location>
</feature>
<keyword evidence="8 15" id="KW-0479">Metal-binding</keyword>
<evidence type="ECO:0000256" key="9">
    <source>
        <dbReference type="ARBA" id="ARBA00023002"/>
    </source>
</evidence>
<dbReference type="InterPro" id="IPR058240">
    <property type="entry name" value="rSAM_sf"/>
</dbReference>
<dbReference type="UniPathway" id="UPA00251">
    <property type="reaction ID" value="UER00323"/>
</dbReference>
<dbReference type="EMBL" id="LT629736">
    <property type="protein sequence ID" value="SDR94821.1"/>
    <property type="molecule type" value="Genomic_DNA"/>
</dbReference>
<dbReference type="InterPro" id="IPR023404">
    <property type="entry name" value="rSAM_horseshoe"/>
</dbReference>
<feature type="binding site" evidence="16">
    <location>
        <begin position="115"/>
        <end position="116"/>
    </location>
    <ligand>
        <name>S-adenosyl-L-methionine</name>
        <dbReference type="ChEBI" id="CHEBI:59789"/>
        <label>2</label>
    </ligand>
</feature>
<keyword evidence="20" id="KW-1185">Reference proteome</keyword>
<name>A0A1H1N6R8_9GAMM</name>
<dbReference type="GO" id="GO:0051989">
    <property type="term" value="F:coproporphyrinogen dehydrogenase activity"/>
    <property type="evidence" value="ECO:0007669"/>
    <property type="project" value="UniProtKB-EC"/>
</dbReference>
<feature type="binding site" evidence="16">
    <location>
        <position position="247"/>
    </location>
    <ligand>
        <name>S-adenosyl-L-methionine</name>
        <dbReference type="ChEBI" id="CHEBI:59789"/>
        <label>2</label>
    </ligand>
</feature>
<keyword evidence="11 15" id="KW-0411">Iron-sulfur</keyword>
<feature type="binding site" evidence="16">
    <location>
        <position position="149"/>
    </location>
    <ligand>
        <name>S-adenosyl-L-methionine</name>
        <dbReference type="ChEBI" id="CHEBI:59789"/>
        <label>1</label>
    </ligand>
</feature>
<evidence type="ECO:0000256" key="7">
    <source>
        <dbReference type="ARBA" id="ARBA00022691"/>
    </source>
</evidence>
<comment type="catalytic activity">
    <reaction evidence="14 15">
        <text>coproporphyrinogen III + 2 S-adenosyl-L-methionine = protoporphyrinogen IX + 2 5'-deoxyadenosine + 2 L-methionine + 2 CO2</text>
        <dbReference type="Rhea" id="RHEA:15425"/>
        <dbReference type="ChEBI" id="CHEBI:16526"/>
        <dbReference type="ChEBI" id="CHEBI:17319"/>
        <dbReference type="ChEBI" id="CHEBI:57307"/>
        <dbReference type="ChEBI" id="CHEBI:57309"/>
        <dbReference type="ChEBI" id="CHEBI:57844"/>
        <dbReference type="ChEBI" id="CHEBI:59789"/>
        <dbReference type="EC" id="1.3.98.3"/>
    </reaction>
</comment>
<protein>
    <recommendedName>
        <fullName evidence="15">Coproporphyrinogen-III oxidase</fullName>
        <ecNumber evidence="15">1.3.98.3</ecNumber>
    </recommendedName>
</protein>
<dbReference type="STRING" id="487184.SAMN05216421_0623"/>
<dbReference type="InterPro" id="IPR006638">
    <property type="entry name" value="Elp3/MiaA/NifB-like_rSAM"/>
</dbReference>
<evidence type="ECO:0000313" key="19">
    <source>
        <dbReference type="EMBL" id="SDR94821.1"/>
    </source>
</evidence>
<feature type="binding site" evidence="17">
    <location>
        <position position="70"/>
    </location>
    <ligand>
        <name>[4Fe-4S] cluster</name>
        <dbReference type="ChEBI" id="CHEBI:49883"/>
        <note>4Fe-4S-S-AdoMet</note>
    </ligand>
</feature>
<dbReference type="InterPro" id="IPR034505">
    <property type="entry name" value="Coproporphyrinogen-III_oxidase"/>
</dbReference>
<dbReference type="GO" id="GO:0051539">
    <property type="term" value="F:4 iron, 4 sulfur cluster binding"/>
    <property type="evidence" value="ECO:0007669"/>
    <property type="project" value="UniProtKB-KW"/>
</dbReference>
<accession>A0A1H1N6R8</accession>
<dbReference type="PIRSF" id="PIRSF000167">
    <property type="entry name" value="HemN"/>
    <property type="match status" value="1"/>
</dbReference>
<evidence type="ECO:0000256" key="15">
    <source>
        <dbReference type="PIRNR" id="PIRNR000167"/>
    </source>
</evidence>
<dbReference type="PROSITE" id="PS51918">
    <property type="entry name" value="RADICAL_SAM"/>
    <property type="match status" value="1"/>
</dbReference>
<feature type="binding site" evidence="16">
    <location>
        <begin position="69"/>
        <end position="71"/>
    </location>
    <ligand>
        <name>S-adenosyl-L-methionine</name>
        <dbReference type="ChEBI" id="CHEBI:59789"/>
        <label>2</label>
    </ligand>
</feature>
<evidence type="ECO:0000256" key="16">
    <source>
        <dbReference type="PIRSR" id="PIRSR000167-1"/>
    </source>
</evidence>
<keyword evidence="5 15" id="KW-0004">4Fe-4S</keyword>
<dbReference type="GO" id="GO:0006782">
    <property type="term" value="P:protoporphyrinogen IX biosynthetic process"/>
    <property type="evidence" value="ECO:0007669"/>
    <property type="project" value="UniProtKB-UniPathway"/>
</dbReference>
<dbReference type="SFLD" id="SFLDG01082">
    <property type="entry name" value="B12-binding_domain_containing"/>
    <property type="match status" value="1"/>
</dbReference>
<dbReference type="AlphaFoldDB" id="A0A1H1N6R8"/>
<evidence type="ECO:0000256" key="12">
    <source>
        <dbReference type="ARBA" id="ARBA00023244"/>
    </source>
</evidence>
<dbReference type="PANTHER" id="PTHR13932">
    <property type="entry name" value="COPROPORPHYRINIGEN III OXIDASE"/>
    <property type="match status" value="1"/>
</dbReference>
<dbReference type="OrthoDB" id="9808022at2"/>
<comment type="pathway">
    <text evidence="2 15">Porphyrin-containing compound metabolism; protoporphyrin-IX biosynthesis; protoporphyrinogen-IX from coproporphyrinogen-III (AdoMet route): step 1/1.</text>
</comment>
<dbReference type="InterPro" id="IPR007197">
    <property type="entry name" value="rSAM"/>
</dbReference>
<evidence type="ECO:0000256" key="3">
    <source>
        <dbReference type="ARBA" id="ARBA00005493"/>
    </source>
</evidence>
<dbReference type="GO" id="GO:0005737">
    <property type="term" value="C:cytoplasm"/>
    <property type="evidence" value="ECO:0007669"/>
    <property type="project" value="UniProtKB-SubCell"/>
</dbReference>
<keyword evidence="7 15" id="KW-0949">S-adenosyl-L-methionine</keyword>
<evidence type="ECO:0000313" key="20">
    <source>
        <dbReference type="Proteomes" id="UP000243207"/>
    </source>
</evidence>
<comment type="subcellular location">
    <subcellularLocation>
        <location evidence="1 15">Cytoplasm</location>
    </subcellularLocation>
</comment>
<keyword evidence="6 15" id="KW-0963">Cytoplasm</keyword>
<keyword evidence="9 15" id="KW-0560">Oxidoreductase</keyword>
<dbReference type="NCBIfam" id="TIGR00538">
    <property type="entry name" value="hemN"/>
    <property type="match status" value="1"/>
</dbReference>
<dbReference type="SFLD" id="SFLDS00029">
    <property type="entry name" value="Radical_SAM"/>
    <property type="match status" value="1"/>
</dbReference>
<feature type="binding site" evidence="17">
    <location>
        <position position="67"/>
    </location>
    <ligand>
        <name>[4Fe-4S] cluster</name>
        <dbReference type="ChEBI" id="CHEBI:49883"/>
        <note>4Fe-4S-S-AdoMet</note>
    </ligand>
</feature>
<dbReference type="Pfam" id="PF06969">
    <property type="entry name" value="HemN_C"/>
    <property type="match status" value="1"/>
</dbReference>
<dbReference type="SUPFAM" id="SSF102114">
    <property type="entry name" value="Radical SAM enzymes"/>
    <property type="match status" value="1"/>
</dbReference>
<gene>
    <name evidence="19" type="ORF">SAMN05216421_0623</name>
</gene>